<dbReference type="InParanoid" id="L0HDR3"/>
<dbReference type="OrthoDB" id="350952at2157"/>
<evidence type="ECO:0000313" key="2">
    <source>
        <dbReference type="EMBL" id="AGB01214.1"/>
    </source>
</evidence>
<feature type="domain" description="Fido" evidence="1">
    <location>
        <begin position="178"/>
        <end position="337"/>
    </location>
</feature>
<reference evidence="2 3" key="2">
    <citation type="journal article" date="2014" name="Genome Announc.">
        <title>Complete Genome Sequence of Methanoregula formicica SMSPT, a Mesophilic Hydrogenotrophic Methanogen Isolated from a Methanogenic Upflow Anaerobic Sludge Blanket Reactor.</title>
        <authorList>
            <person name="Yamamoto K."/>
            <person name="Tamaki H."/>
            <person name="Cadillo-Quiroz H."/>
            <person name="Imachi H."/>
            <person name="Kyrpides N."/>
            <person name="Woyke T."/>
            <person name="Goodwin L."/>
            <person name="Zinder S.H."/>
            <person name="Kamagata Y."/>
            <person name="Liu W.T."/>
        </authorList>
    </citation>
    <scope>NUCLEOTIDE SEQUENCE [LARGE SCALE GENOMIC DNA]</scope>
    <source>
        <strain evidence="3">DSM 22288 / NBRC 105244 / SMSP</strain>
    </source>
</reference>
<accession>L0HDR3</accession>
<evidence type="ECO:0000259" key="1">
    <source>
        <dbReference type="PROSITE" id="PS51459"/>
    </source>
</evidence>
<dbReference type="KEGG" id="mfo:Metfor_0130"/>
<protein>
    <recommendedName>
        <fullName evidence="1">Fido domain-containing protein</fullName>
    </recommendedName>
</protein>
<keyword evidence="3" id="KW-1185">Reference proteome</keyword>
<name>L0HDR3_METFS</name>
<gene>
    <name evidence="2" type="ordered locus">Metfor_0130</name>
</gene>
<dbReference type="eggNOG" id="arCOG03111">
    <property type="taxonomic scope" value="Archaea"/>
</dbReference>
<dbReference type="InterPro" id="IPR040198">
    <property type="entry name" value="Fido_containing"/>
</dbReference>
<dbReference type="InterPro" id="IPR003812">
    <property type="entry name" value="Fido"/>
</dbReference>
<dbReference type="SUPFAM" id="SSF140931">
    <property type="entry name" value="Fic-like"/>
    <property type="match status" value="1"/>
</dbReference>
<organism evidence="2 3">
    <name type="scientific">Methanoregula formicica (strain DSM 22288 / NBRC 105244 / SMSP)</name>
    <dbReference type="NCBI Taxonomy" id="593750"/>
    <lineage>
        <taxon>Archaea</taxon>
        <taxon>Methanobacteriati</taxon>
        <taxon>Methanobacteriota</taxon>
        <taxon>Stenosarchaea group</taxon>
        <taxon>Methanomicrobia</taxon>
        <taxon>Methanomicrobiales</taxon>
        <taxon>Methanoregulaceae</taxon>
        <taxon>Methanoregula</taxon>
    </lineage>
</organism>
<dbReference type="Gene3D" id="1.10.3290.10">
    <property type="entry name" value="Fido-like domain"/>
    <property type="match status" value="1"/>
</dbReference>
<sequence>MQKLPEKPPVKWDDAWNAGNVKFSEDEAFQKAVSEYNQRYLFWDELKFRVEDPERRKAIWALMKFLRVMRYERTRIAKLSLSYSFIPEIVKGLHTIDRYLSGTIQIHNKTIRMEQSYIINSLMEEAIASSILEGAATTRKAAKEMLRKGRKPKNHAEQMILNNYEVMRFIRVKRDTPLTKELILEIHRIVTKGTIDEAYVGKFRTENDVVVVDPGDGTIFHTPPDHAEIEGFIEQFCKFANRKEEGSDRAAGDFIHPVIKGIILHYLFGYFHPFNDGNGRTARSIFYWYVLSQGYWLFEYMAISRILLKSKKKYGLAYLYTEYDDNDITYFLKYNISCIIQALDDLLGYLERKQSEQNATNAIITKIRDINPRQATILRHMMEHSDEYFTIKQISQMFGVVYQTARTDLLHLVSLEYLIMEQRGREFIFIFNEHSELWEQKAKPVKKDKLQSLLQDFPDTE</sequence>
<dbReference type="PROSITE" id="PS51459">
    <property type="entry name" value="FIDO"/>
    <property type="match status" value="1"/>
</dbReference>
<dbReference type="PANTHER" id="PTHR13504:SF38">
    <property type="entry name" value="FIDO DOMAIN-CONTAINING PROTEIN"/>
    <property type="match status" value="1"/>
</dbReference>
<dbReference type="STRING" id="593750.Metfor_0130"/>
<evidence type="ECO:0000313" key="3">
    <source>
        <dbReference type="Proteomes" id="UP000010824"/>
    </source>
</evidence>
<dbReference type="InterPro" id="IPR036390">
    <property type="entry name" value="WH_DNA-bd_sf"/>
</dbReference>
<dbReference type="InterPro" id="IPR036597">
    <property type="entry name" value="Fido-like_dom_sf"/>
</dbReference>
<dbReference type="RefSeq" id="WP_015284178.1">
    <property type="nucleotide sequence ID" value="NC_019943.1"/>
</dbReference>
<dbReference type="EMBL" id="CP003167">
    <property type="protein sequence ID" value="AGB01214.1"/>
    <property type="molecule type" value="Genomic_DNA"/>
</dbReference>
<reference evidence="3" key="1">
    <citation type="submission" date="2011-12" db="EMBL/GenBank/DDBJ databases">
        <title>Complete sequence of Methanoregula formicicum SMSP.</title>
        <authorList>
            <person name="Lucas S."/>
            <person name="Han J."/>
            <person name="Lapidus A."/>
            <person name="Cheng J.-F."/>
            <person name="Goodwin L."/>
            <person name="Pitluck S."/>
            <person name="Peters L."/>
            <person name="Ovchinnikova G."/>
            <person name="Teshima H."/>
            <person name="Detter J.C."/>
            <person name="Han C."/>
            <person name="Tapia R."/>
            <person name="Land M."/>
            <person name="Hauser L."/>
            <person name="Kyrpides N."/>
            <person name="Ivanova N."/>
            <person name="Pagani I."/>
            <person name="Imachi H."/>
            <person name="Tamaki H."/>
            <person name="Sekiguchi Y."/>
            <person name="Kamagata Y."/>
            <person name="Cadillo-Quiroz H."/>
            <person name="Zinder S."/>
            <person name="Liu W.-T."/>
            <person name="Woyke T."/>
        </authorList>
    </citation>
    <scope>NUCLEOTIDE SEQUENCE [LARGE SCALE GENOMIC DNA]</scope>
    <source>
        <strain evidence="3">DSM 22288 / NBRC 105244 / SMSP</strain>
    </source>
</reference>
<dbReference type="AlphaFoldDB" id="L0HDR3"/>
<dbReference type="Pfam" id="PF02661">
    <property type="entry name" value="Fic"/>
    <property type="match status" value="1"/>
</dbReference>
<dbReference type="HOGENOM" id="CLU_038572_0_0_2"/>
<dbReference type="GeneID" id="14308803"/>
<proteinExistence type="predicted"/>
<dbReference type="SUPFAM" id="SSF46785">
    <property type="entry name" value="Winged helix' DNA-binding domain"/>
    <property type="match status" value="1"/>
</dbReference>
<dbReference type="Proteomes" id="UP000010824">
    <property type="component" value="Chromosome"/>
</dbReference>
<dbReference type="PANTHER" id="PTHR13504">
    <property type="entry name" value="FIDO DOMAIN-CONTAINING PROTEIN DDB_G0283145"/>
    <property type="match status" value="1"/>
</dbReference>